<evidence type="ECO:0000313" key="5">
    <source>
        <dbReference type="Proteomes" id="UP000186277"/>
    </source>
</evidence>
<evidence type="ECO:0000256" key="2">
    <source>
        <dbReference type="SAM" id="SignalP"/>
    </source>
</evidence>
<evidence type="ECO:0000259" key="3">
    <source>
        <dbReference type="Pfam" id="PF07338"/>
    </source>
</evidence>
<evidence type="ECO:0000313" key="4">
    <source>
        <dbReference type="EMBL" id="OKP03726.1"/>
    </source>
</evidence>
<keyword evidence="5" id="KW-1185">Reference proteome</keyword>
<dbReference type="InterPro" id="IPR036275">
    <property type="entry name" value="YdgH-like_sf"/>
</dbReference>
<dbReference type="Pfam" id="PF07338">
    <property type="entry name" value="YdgH_BhsA-like"/>
    <property type="match status" value="1"/>
</dbReference>
<evidence type="ECO:0000256" key="1">
    <source>
        <dbReference type="ARBA" id="ARBA00022729"/>
    </source>
</evidence>
<sequence length="83" mass="8795">MKISIYISLLFVLNAISFGSSAANEVKSAVGEKIGVISVTGAETLDTLTDKLSKKADEAGAKYFRITSAVGQNHLNGTAEIYR</sequence>
<comment type="caution">
    <text evidence="4">The sequence shown here is derived from an EMBL/GenBank/DDBJ whole genome shotgun (WGS) entry which is preliminary data.</text>
</comment>
<gene>
    <name evidence="4" type="primary">bhsA_2</name>
    <name evidence="4" type="ORF">Xentx_02873</name>
</gene>
<dbReference type="Gene3D" id="3.30.1660.10">
    <property type="entry name" value="Flavin-binding protein dodecin"/>
    <property type="match status" value="1"/>
</dbReference>
<proteinExistence type="predicted"/>
<keyword evidence="1 2" id="KW-0732">Signal</keyword>
<feature type="chain" id="PRO_5013180250" evidence="2">
    <location>
        <begin position="23"/>
        <end position="83"/>
    </location>
</feature>
<dbReference type="InterPro" id="IPR025543">
    <property type="entry name" value="Dodecin-like"/>
</dbReference>
<dbReference type="InterPro" id="IPR010854">
    <property type="entry name" value="YdgH/BhsA/McbA-like_dom"/>
</dbReference>
<feature type="signal peptide" evidence="2">
    <location>
        <begin position="1"/>
        <end position="22"/>
    </location>
</feature>
<reference evidence="4 5" key="1">
    <citation type="submission" date="2016-09" db="EMBL/GenBank/DDBJ databases">
        <title>Xenorhabdus thuongxuanensis sp. nov. and Xenorhabdus eapokensis sp. nov., isolated from Steinernema species.</title>
        <authorList>
            <person name="Kaempfer P."/>
            <person name="Tobias N.J."/>
            <person name="Phan Ke L."/>
            <person name="Bode H.B."/>
            <person name="Glaeser S.P."/>
        </authorList>
    </citation>
    <scope>NUCLEOTIDE SEQUENCE [LARGE SCALE GENOMIC DNA]</scope>
    <source>
        <strain evidence="4 5">30TX1</strain>
    </source>
</reference>
<dbReference type="OrthoDB" id="6638089at2"/>
<accession>A0A1Q5TU14</accession>
<dbReference type="Proteomes" id="UP000186277">
    <property type="component" value="Unassembled WGS sequence"/>
</dbReference>
<dbReference type="AlphaFoldDB" id="A0A1Q5TU14"/>
<feature type="domain" description="YdgH/BhsA/McbA-like" evidence="3">
    <location>
        <begin position="32"/>
        <end position="83"/>
    </location>
</feature>
<dbReference type="EMBL" id="MKGR01000024">
    <property type="protein sequence ID" value="OKP03726.1"/>
    <property type="molecule type" value="Genomic_DNA"/>
</dbReference>
<dbReference type="RefSeq" id="WP_074020915.1">
    <property type="nucleotide sequence ID" value="NZ_CAWMWP010000048.1"/>
</dbReference>
<dbReference type="SUPFAM" id="SSF159871">
    <property type="entry name" value="YdgH-like"/>
    <property type="match status" value="1"/>
</dbReference>
<organism evidence="4 5">
    <name type="scientific">Xenorhabdus thuongxuanensis</name>
    <dbReference type="NCBI Taxonomy" id="1873484"/>
    <lineage>
        <taxon>Bacteria</taxon>
        <taxon>Pseudomonadati</taxon>
        <taxon>Pseudomonadota</taxon>
        <taxon>Gammaproteobacteria</taxon>
        <taxon>Enterobacterales</taxon>
        <taxon>Morganellaceae</taxon>
        <taxon>Xenorhabdus</taxon>
    </lineage>
</organism>
<name>A0A1Q5TU14_9GAMM</name>
<protein>
    <submittedName>
        <fullName evidence="4">Multiple stress resistance protein BhsA</fullName>
    </submittedName>
</protein>